<keyword evidence="2" id="KW-0677">Repeat</keyword>
<evidence type="ECO:0000256" key="1">
    <source>
        <dbReference type="ARBA" id="ARBA00022729"/>
    </source>
</evidence>
<name>A0A167K9S1_9FLAO</name>
<evidence type="ECO:0000313" key="7">
    <source>
        <dbReference type="Proteomes" id="UP000077013"/>
    </source>
</evidence>
<dbReference type="STRING" id="1763537.ULVI_01590"/>
<dbReference type="RefSeq" id="WP_068588889.1">
    <property type="nucleotide sequence ID" value="NZ_LRXL01000012.1"/>
</dbReference>
<dbReference type="SUPFAM" id="SSF110296">
    <property type="entry name" value="Oligoxyloglucan reducing end-specific cellobiohydrolase"/>
    <property type="match status" value="2"/>
</dbReference>
<dbReference type="InterPro" id="IPR031778">
    <property type="entry name" value="Sortilin_N"/>
</dbReference>
<evidence type="ECO:0000256" key="2">
    <source>
        <dbReference type="ARBA" id="ARBA00022737"/>
    </source>
</evidence>
<dbReference type="InterPro" id="IPR015943">
    <property type="entry name" value="WD40/YVTN_repeat-like_dom_sf"/>
</dbReference>
<evidence type="ECO:0000259" key="4">
    <source>
        <dbReference type="Pfam" id="PF15902"/>
    </source>
</evidence>
<evidence type="ECO:0008006" key="8">
    <source>
        <dbReference type="Google" id="ProtNLM"/>
    </source>
</evidence>
<evidence type="ECO:0000313" key="6">
    <source>
        <dbReference type="EMBL" id="OAB81539.1"/>
    </source>
</evidence>
<evidence type="ECO:0000256" key="3">
    <source>
        <dbReference type="SAM" id="SignalP"/>
    </source>
</evidence>
<reference evidence="6 7" key="1">
    <citation type="submission" date="2016-02" db="EMBL/GenBank/DDBJ databases">
        <title>Ulvibacter sp. LPB0005, isolated from Thais luteostoma.</title>
        <authorList>
            <person name="Shin S.-K."/>
            <person name="Yi H."/>
        </authorList>
    </citation>
    <scope>NUCLEOTIDE SEQUENCE [LARGE SCALE GENOMIC DNA]</scope>
    <source>
        <strain evidence="6 7">LPB0005</strain>
    </source>
</reference>
<dbReference type="InterPro" id="IPR026444">
    <property type="entry name" value="Secre_tail"/>
</dbReference>
<gene>
    <name evidence="6" type="ORF">ULVI_01590</name>
</gene>
<dbReference type="EMBL" id="LRXL01000012">
    <property type="protein sequence ID" value="OAB81539.1"/>
    <property type="molecule type" value="Genomic_DNA"/>
</dbReference>
<comment type="caution">
    <text evidence="6">The sequence shown here is derived from an EMBL/GenBank/DDBJ whole genome shotgun (WGS) entry which is preliminary data.</text>
</comment>
<dbReference type="Gene3D" id="2.130.10.10">
    <property type="entry name" value="YVTN repeat-like/Quinoprotein amine dehydrogenase"/>
    <property type="match status" value="5"/>
</dbReference>
<dbReference type="Proteomes" id="UP000077013">
    <property type="component" value="Unassembled WGS sequence"/>
</dbReference>
<dbReference type="Pfam" id="PF18962">
    <property type="entry name" value="Por_Secre_tail"/>
    <property type="match status" value="1"/>
</dbReference>
<dbReference type="OrthoDB" id="9757947at2"/>
<proteinExistence type="predicted"/>
<dbReference type="PANTHER" id="PTHR12106">
    <property type="entry name" value="SORTILIN RELATED"/>
    <property type="match status" value="1"/>
</dbReference>
<feature type="signal peptide" evidence="3">
    <location>
        <begin position="1"/>
        <end position="20"/>
    </location>
</feature>
<dbReference type="PANTHER" id="PTHR12106:SF27">
    <property type="entry name" value="SORTILIN-RELATED RECEPTOR"/>
    <property type="match status" value="1"/>
</dbReference>
<keyword evidence="7" id="KW-1185">Reference proteome</keyword>
<accession>A0A167K9S1</accession>
<feature type="chain" id="PRO_5007889305" description="Secretion system C-terminal sorting domain-containing protein" evidence="3">
    <location>
        <begin position="21"/>
        <end position="829"/>
    </location>
</feature>
<dbReference type="InterPro" id="IPR050310">
    <property type="entry name" value="VPS10-sortilin"/>
</dbReference>
<dbReference type="NCBIfam" id="TIGR04183">
    <property type="entry name" value="Por_Secre_tail"/>
    <property type="match status" value="1"/>
</dbReference>
<feature type="domain" description="Secretion system C-terminal sorting" evidence="5">
    <location>
        <begin position="756"/>
        <end position="828"/>
    </location>
</feature>
<organism evidence="6 7">
    <name type="scientific">Cochleicola gelatinilyticus</name>
    <dbReference type="NCBI Taxonomy" id="1763537"/>
    <lineage>
        <taxon>Bacteria</taxon>
        <taxon>Pseudomonadati</taxon>
        <taxon>Bacteroidota</taxon>
        <taxon>Flavobacteriia</taxon>
        <taxon>Flavobacteriales</taxon>
        <taxon>Flavobacteriaceae</taxon>
        <taxon>Cochleicola</taxon>
    </lineage>
</organism>
<evidence type="ECO:0000259" key="5">
    <source>
        <dbReference type="Pfam" id="PF18962"/>
    </source>
</evidence>
<sequence>MRFKLTLTVFFLIFSFNLQAQEYLKMIDNGTYKVSEIVESAKAYFEDKDLGRGSGYKQFKRWQYNAERLMNEDGFLPTATERIAELQRYNAYLNETASNRQQLMDNWEELGPTSYTATTGWNPGVGRITGIAVDRTNTDHIIVGANTGGVWRTTDEGTTWTPLNDNFVNMEVYSVAIDPQNSEIYFYGSSSGVIYKSEDSGATWNQLNDISNSRIIKLTIHPDNSEIMFASSENAGTYRTINGGLTWELVSNEQQAYDVEFKPGDPSVVYISGYTFQKSIDGGETFATISGFGNGPKMIGVSPNDADRVYVVEAFNGIFNGFYSSSNSGTTFSELPHGGNNYFGYSTTANDNSGQAPRDMDIAVNPENADEVHIAGILTWRSTDAGANFTCTADWIPQDAANANIGYCHADVDFMEFVGTTLFVGTDGGIYKAADTGNVTANYYENLTEGMGIRQFYKIGVSQTEEVVITGGSQDNGTSFYTEADGWRDWLGADGMEGFVDRNNSNIMYGMIQFGAMYRTDNAGNSIFNLNEPGIGSGEWVTPFIQDPETINTIYVGYNRVYKSSNRGGSWTPISQQFPTNFTNIKIAKSNNQILVGTRGTFIYKTIDGGASDWELIAIPGGIINDIAIHPDNPNLIAAATTSSNRVFVSEDGGETWISYRKNLPDFGALTLIWHRDGKDGLYLGMETGVFYINNEMEDWLPYSNGIPNVIINELEINNTTNMLYAGSYGRGLWASPLQETTLNVEDRFSESTVSIFPNPANSQVTIALKNAQNTTIRVFDITGKIVLYQPDLFIAQRHTLQIENLASGTYFVRINSEAGTVTKKLLIQ</sequence>
<dbReference type="Pfam" id="PF15902">
    <property type="entry name" value="Sortilin-Vps10"/>
    <property type="match status" value="1"/>
</dbReference>
<dbReference type="AlphaFoldDB" id="A0A167K9S1"/>
<protein>
    <recommendedName>
        <fullName evidence="8">Secretion system C-terminal sorting domain-containing protein</fullName>
    </recommendedName>
</protein>
<feature type="domain" description="Sortilin N-terminal" evidence="4">
    <location>
        <begin position="194"/>
        <end position="274"/>
    </location>
</feature>
<keyword evidence="1 3" id="KW-0732">Signal</keyword>